<keyword evidence="4" id="KW-1185">Reference proteome</keyword>
<comment type="similarity">
    <text evidence="1">Belongs to the short-chain dehydrogenases/reductases (SDR) family.</text>
</comment>
<reference evidence="3 4" key="1">
    <citation type="submission" date="2023-03" db="EMBL/GenBank/DDBJ databases">
        <title>Paludisphaera mucosa sp. nov. a novel planctomycete from northern fen.</title>
        <authorList>
            <person name="Ivanova A."/>
        </authorList>
    </citation>
    <scope>NUCLEOTIDE SEQUENCE [LARGE SCALE GENOMIC DNA]</scope>
    <source>
        <strain evidence="3 4">Pla2</strain>
    </source>
</reference>
<evidence type="ECO:0000256" key="1">
    <source>
        <dbReference type="ARBA" id="ARBA00006484"/>
    </source>
</evidence>
<keyword evidence="2" id="KW-0560">Oxidoreductase</keyword>
<dbReference type="Gene3D" id="3.40.50.720">
    <property type="entry name" value="NAD(P)-binding Rossmann-like Domain"/>
    <property type="match status" value="1"/>
</dbReference>
<evidence type="ECO:0000313" key="4">
    <source>
        <dbReference type="Proteomes" id="UP001216907"/>
    </source>
</evidence>
<name>A0ABT6FJU1_9BACT</name>
<dbReference type="InterPro" id="IPR036291">
    <property type="entry name" value="NAD(P)-bd_dom_sf"/>
</dbReference>
<proteinExistence type="inferred from homology"/>
<dbReference type="EMBL" id="JARRAG010000002">
    <property type="protein sequence ID" value="MDG3007848.1"/>
    <property type="molecule type" value="Genomic_DNA"/>
</dbReference>
<evidence type="ECO:0000313" key="3">
    <source>
        <dbReference type="EMBL" id="MDG3007848.1"/>
    </source>
</evidence>
<dbReference type="Proteomes" id="UP001216907">
    <property type="component" value="Unassembled WGS sequence"/>
</dbReference>
<organism evidence="3 4">
    <name type="scientific">Paludisphaera mucosa</name>
    <dbReference type="NCBI Taxonomy" id="3030827"/>
    <lineage>
        <taxon>Bacteria</taxon>
        <taxon>Pseudomonadati</taxon>
        <taxon>Planctomycetota</taxon>
        <taxon>Planctomycetia</taxon>
        <taxon>Isosphaerales</taxon>
        <taxon>Isosphaeraceae</taxon>
        <taxon>Paludisphaera</taxon>
    </lineage>
</organism>
<sequence>MTSEQKPIGSGFGATTTAEEALGGRDLSGKVAVVTGGYSGIGVETTRVLSEAGATVVVPARTPDKARANVGRMPRVELAALDLADPGSIDAFARDFLASGRPIHFLINSAGVMACPLTRDARGNELQFSANHLGHFQLTARLWPALVKAGGARVVALTSRGHRFAGVDFDDPNFERRPYDKWQAYGQSKSANALFALGLDRRGEPHGVRAFSVHPGGILTDLARHLTDEDLARYGLSRLPDGRIDVGRTTEPLKTVPQGAATSIWCATSPRLDGEGGVYCEDCDVSEATPGDMALRTGVAPWACDPELAERLWTLSEAFTGVRF</sequence>
<dbReference type="SUPFAM" id="SSF51735">
    <property type="entry name" value="NAD(P)-binding Rossmann-fold domains"/>
    <property type="match status" value="1"/>
</dbReference>
<comment type="caution">
    <text evidence="3">The sequence shown here is derived from an EMBL/GenBank/DDBJ whole genome shotgun (WGS) entry which is preliminary data.</text>
</comment>
<dbReference type="NCBIfam" id="NF004845">
    <property type="entry name" value="PRK06196.1"/>
    <property type="match status" value="1"/>
</dbReference>
<protein>
    <submittedName>
        <fullName evidence="3">Oxidoreductase</fullName>
    </submittedName>
</protein>
<dbReference type="PANTHER" id="PTHR24320:SF148">
    <property type="entry name" value="NAD(P)-BINDING ROSSMANN-FOLD SUPERFAMILY PROTEIN"/>
    <property type="match status" value="1"/>
</dbReference>
<dbReference type="PRINTS" id="PR00081">
    <property type="entry name" value="GDHRDH"/>
</dbReference>
<gene>
    <name evidence="3" type="ORF">PZE19_29135</name>
</gene>
<evidence type="ECO:0000256" key="2">
    <source>
        <dbReference type="ARBA" id="ARBA00023002"/>
    </source>
</evidence>
<dbReference type="RefSeq" id="WP_277864120.1">
    <property type="nucleotide sequence ID" value="NZ_JARRAG010000002.1"/>
</dbReference>
<dbReference type="InterPro" id="IPR002347">
    <property type="entry name" value="SDR_fam"/>
</dbReference>
<dbReference type="Pfam" id="PF00106">
    <property type="entry name" value="adh_short"/>
    <property type="match status" value="1"/>
</dbReference>
<dbReference type="PANTHER" id="PTHR24320">
    <property type="entry name" value="RETINOL DEHYDROGENASE"/>
    <property type="match status" value="1"/>
</dbReference>
<accession>A0ABT6FJU1</accession>